<gene>
    <name evidence="2" type="ORF">GCM10022289_47250</name>
</gene>
<keyword evidence="1" id="KW-0812">Transmembrane</keyword>
<dbReference type="Pfam" id="PF02405">
    <property type="entry name" value="MlaE"/>
    <property type="match status" value="1"/>
</dbReference>
<evidence type="ECO:0000256" key="1">
    <source>
        <dbReference type="SAM" id="Phobius"/>
    </source>
</evidence>
<sequence length="296" mass="32235">MHIGLTQKQEKIAYKTFDQIDENRNPKTMATEKDLSASQNEVKPVGRFAAWFITLYDVFKFIGRFFKEAFLPPYELKELVRQCYEIGYRSALLISTTGFITGLVFTKQSRPSLSEFGATSWLPSLVGIALLRTLAPLLTGLIAAGKVGSSIGAELGSMKVSEQIDAMEVSATNPFKFLVSTRVLAATITMPILTFYTAMVGMLGALLNVSVNEGTSATTFFQSSLESITYLDIIASTVKAILFGFTIAIVGCYQGYNSSKGTEGVGKAANSSVVIAMFLIFVEEVVCVQIFSLFNT</sequence>
<evidence type="ECO:0000313" key="3">
    <source>
        <dbReference type="Proteomes" id="UP001501772"/>
    </source>
</evidence>
<feature type="transmembrane region" description="Helical" evidence="1">
    <location>
        <begin position="183"/>
        <end position="207"/>
    </location>
</feature>
<organism evidence="2 3">
    <name type="scientific">Pedobacter jeongneungensis</name>
    <dbReference type="NCBI Taxonomy" id="947309"/>
    <lineage>
        <taxon>Bacteria</taxon>
        <taxon>Pseudomonadati</taxon>
        <taxon>Bacteroidota</taxon>
        <taxon>Sphingobacteriia</taxon>
        <taxon>Sphingobacteriales</taxon>
        <taxon>Sphingobacteriaceae</taxon>
        <taxon>Pedobacter</taxon>
    </lineage>
</organism>
<feature type="transmembrane region" description="Helical" evidence="1">
    <location>
        <begin position="125"/>
        <end position="144"/>
    </location>
</feature>
<accession>A0ABP8BQN5</accession>
<proteinExistence type="predicted"/>
<keyword evidence="1" id="KW-1133">Transmembrane helix</keyword>
<dbReference type="InterPro" id="IPR030802">
    <property type="entry name" value="Permease_MalE"/>
</dbReference>
<protein>
    <submittedName>
        <fullName evidence="2">ABC transporter permease</fullName>
    </submittedName>
</protein>
<keyword evidence="1" id="KW-0472">Membrane</keyword>
<evidence type="ECO:0000313" key="2">
    <source>
        <dbReference type="EMBL" id="GAA4214119.1"/>
    </source>
</evidence>
<feature type="transmembrane region" description="Helical" evidence="1">
    <location>
        <begin position="227"/>
        <end position="253"/>
    </location>
</feature>
<feature type="transmembrane region" description="Helical" evidence="1">
    <location>
        <begin position="273"/>
        <end position="294"/>
    </location>
</feature>
<reference evidence="3" key="1">
    <citation type="journal article" date="2019" name="Int. J. Syst. Evol. Microbiol.">
        <title>The Global Catalogue of Microorganisms (GCM) 10K type strain sequencing project: providing services to taxonomists for standard genome sequencing and annotation.</title>
        <authorList>
            <consortium name="The Broad Institute Genomics Platform"/>
            <consortium name="The Broad Institute Genome Sequencing Center for Infectious Disease"/>
            <person name="Wu L."/>
            <person name="Ma J."/>
        </authorList>
    </citation>
    <scope>NUCLEOTIDE SEQUENCE [LARGE SCALE GENOMIC DNA]</scope>
    <source>
        <strain evidence="3">JCM 17626</strain>
    </source>
</reference>
<dbReference type="PANTHER" id="PTHR30188">
    <property type="entry name" value="ABC TRANSPORTER PERMEASE PROTEIN-RELATED"/>
    <property type="match status" value="1"/>
</dbReference>
<comment type="caution">
    <text evidence="2">The sequence shown here is derived from an EMBL/GenBank/DDBJ whole genome shotgun (WGS) entry which is preliminary data.</text>
</comment>
<keyword evidence="3" id="KW-1185">Reference proteome</keyword>
<feature type="transmembrane region" description="Helical" evidence="1">
    <location>
        <begin position="86"/>
        <end position="105"/>
    </location>
</feature>
<name>A0ABP8BQN5_9SPHI</name>
<dbReference type="EMBL" id="BAABBY010000018">
    <property type="protein sequence ID" value="GAA4214119.1"/>
    <property type="molecule type" value="Genomic_DNA"/>
</dbReference>
<dbReference type="Proteomes" id="UP001501772">
    <property type="component" value="Unassembled WGS sequence"/>
</dbReference>